<organism evidence="3 4">
    <name type="scientific">Alkalihalophilus pseudofirmus (strain ATCC BAA-2126 / JCM 17055 / OF4)</name>
    <name type="common">Bacillus pseudofirmus</name>
    <dbReference type="NCBI Taxonomy" id="398511"/>
    <lineage>
        <taxon>Bacteria</taxon>
        <taxon>Bacillati</taxon>
        <taxon>Bacillota</taxon>
        <taxon>Bacilli</taxon>
        <taxon>Bacillales</taxon>
        <taxon>Bacillaceae</taxon>
        <taxon>Alkalihalophilus</taxon>
    </lineage>
</organism>
<name>D3G0Y4_ALKPO</name>
<dbReference type="eggNOG" id="COG0582">
    <property type="taxonomic scope" value="Bacteria"/>
</dbReference>
<accession>D3G0Y4</accession>
<dbReference type="Pfam" id="PF00589">
    <property type="entry name" value="Phage_integrase"/>
    <property type="match status" value="1"/>
</dbReference>
<dbReference type="GO" id="GO:0006310">
    <property type="term" value="P:DNA recombination"/>
    <property type="evidence" value="ECO:0007669"/>
    <property type="project" value="UniProtKB-KW"/>
</dbReference>
<dbReference type="PANTHER" id="PTHR30349">
    <property type="entry name" value="PHAGE INTEGRASE-RELATED"/>
    <property type="match status" value="1"/>
</dbReference>
<evidence type="ECO:0000259" key="2">
    <source>
        <dbReference type="PROSITE" id="PS51898"/>
    </source>
</evidence>
<dbReference type="Proteomes" id="UP000001544">
    <property type="component" value="Plasmid pBpOF4-01"/>
</dbReference>
<evidence type="ECO:0000313" key="4">
    <source>
        <dbReference type="Proteomes" id="UP000001544"/>
    </source>
</evidence>
<feature type="domain" description="Tyr recombinase" evidence="2">
    <location>
        <begin position="350"/>
        <end position="545"/>
    </location>
</feature>
<reference evidence="3 4" key="1">
    <citation type="journal article" date="2011" name="Environ. Microbiol.">
        <title>Genome of alkaliphilic Bacillus pseudofirmus OF4 reveals adaptations that support the ability to grow in an external pH range from 7.5 to 11.4.</title>
        <authorList>
            <person name="Janto B."/>
            <person name="Ahmed A."/>
            <person name="Ito M."/>
            <person name="Liu J."/>
            <person name="Hicks D.B."/>
            <person name="Pagni S."/>
            <person name="Fackelmayer O.J."/>
            <person name="Smith T.A."/>
            <person name="Earl J."/>
            <person name="Elbourne L.D."/>
            <person name="Hassan K."/>
            <person name="Paulsen I.T."/>
            <person name="Kolsto A.B."/>
            <person name="Tourasse N.J."/>
            <person name="Ehrlich G.D."/>
            <person name="Boissy R."/>
            <person name="Ivey D.M."/>
            <person name="Li G."/>
            <person name="Xue Y."/>
            <person name="Ma Y."/>
            <person name="Hu F.Z."/>
            <person name="Krulwich T.A."/>
        </authorList>
    </citation>
    <scope>NUCLEOTIDE SEQUENCE [LARGE SCALE GENOMIC DNA]</scope>
    <source>
        <strain evidence="4">ATCC BAA-2126 / JCM 17055 / OF4</strain>
    </source>
</reference>
<dbReference type="InterPro" id="IPR013762">
    <property type="entry name" value="Integrase-like_cat_sf"/>
</dbReference>
<dbReference type="GO" id="GO:0015074">
    <property type="term" value="P:DNA integration"/>
    <property type="evidence" value="ECO:0007669"/>
    <property type="project" value="InterPro"/>
</dbReference>
<dbReference type="GO" id="GO:0003677">
    <property type="term" value="F:DNA binding"/>
    <property type="evidence" value="ECO:0007669"/>
    <property type="project" value="InterPro"/>
</dbReference>
<protein>
    <submittedName>
        <fullName evidence="3">Transposition regulatory protein TnpB</fullName>
    </submittedName>
</protein>
<gene>
    <name evidence="3" type="primary">tnpB</name>
    <name evidence="3" type="ordered locus">BpOF4_20054</name>
</gene>
<dbReference type="AlphaFoldDB" id="D3G0Y4"/>
<sequence>MNLNEHKRETEDSFYQRLTKELSFYIEKVKTKEGLTNLTVNDPYFLLNDTWSIEKLATIENFKDAIAKKKFNRTNVIFRFSNPQILLEMKYFVFRKMFDDNWTINTLFVQGNYNLKQLGLFLDEKFPRLNSILDLDIEKANKRWMMWLQEKGIGTHTKDKRYENPVKRPVTRFLKSVYNDLSKLLDFRDEWEKEVWDVRNLNQKYGIYYNHARSHVRLDFTVVKQIPFRFEIQKWLKYRLLSNDLTWGTAVNYMVSIPKFLDFIFELEPTWKNLNELSRSHFEEYLDLLHKENAERQRVTYSYEYVTKAISSANKFLEGLQTINSPLAPKKDVRMIIFRYDRPKKKKKSKKVKYIPDSVLQQLFDNINYLHEEVQPIIWISFKTGLRVSDTLRLTQDCLLRIDGKYQLISDVTKTCLKDHSIPIDDELADVIAVLIKNSKENSNEENNPQNYIFVRYRGVRKGRPYSADWIGERLNSLAKEKKIVDEKGEIYHFRMHQFRHTYAVKMLNSGADFFTVQQLLAHSSPEMTLVYARLLDTTKRKVFEEAMKQGLFSFDVNGEMKQIKPNEEIPEDILEVLWREQKLSAVDNPYGTCHARINGNCPHAEEPPCLTCNGGSPCKDLAIGFSELDIQKYELLVKTSSRTIEVLEQRGRQDIAEKNKKNLERYQNILNTIQSGKFIFGRLDSIKRKQGLANV</sequence>
<evidence type="ECO:0000313" key="3">
    <source>
        <dbReference type="EMBL" id="ADC52010.1"/>
    </source>
</evidence>
<keyword evidence="1" id="KW-0233">DNA recombination</keyword>
<geneLocation type="plasmid" evidence="3 4">
    <name>pBpOF4-01</name>
</geneLocation>
<keyword evidence="3" id="KW-0614">Plasmid</keyword>
<evidence type="ECO:0000256" key="1">
    <source>
        <dbReference type="ARBA" id="ARBA00023172"/>
    </source>
</evidence>
<dbReference type="InterPro" id="IPR002104">
    <property type="entry name" value="Integrase_catalytic"/>
</dbReference>
<dbReference type="KEGG" id="bpf:BpOF4_20054"/>
<dbReference type="Gene3D" id="1.10.443.10">
    <property type="entry name" value="Intergrase catalytic core"/>
    <property type="match status" value="1"/>
</dbReference>
<dbReference type="PROSITE" id="PS51898">
    <property type="entry name" value="TYR_RECOMBINASE"/>
    <property type="match status" value="1"/>
</dbReference>
<proteinExistence type="predicted"/>
<dbReference type="HOGENOM" id="CLU_030252_2_0_9"/>
<dbReference type="PANTHER" id="PTHR30349:SF64">
    <property type="entry name" value="PROPHAGE INTEGRASE INTD-RELATED"/>
    <property type="match status" value="1"/>
</dbReference>
<dbReference type="InterPro" id="IPR011010">
    <property type="entry name" value="DNA_brk_join_enz"/>
</dbReference>
<dbReference type="SUPFAM" id="SSF56349">
    <property type="entry name" value="DNA breaking-rejoining enzymes"/>
    <property type="match status" value="1"/>
</dbReference>
<dbReference type="InterPro" id="IPR050090">
    <property type="entry name" value="Tyrosine_recombinase_XerCD"/>
</dbReference>
<dbReference type="RefSeq" id="WP_012960939.1">
    <property type="nucleotide sequence ID" value="NC_013792.1"/>
</dbReference>
<dbReference type="EMBL" id="CP001879">
    <property type="protein sequence ID" value="ADC52010.1"/>
    <property type="molecule type" value="Genomic_DNA"/>
</dbReference>
<keyword evidence="4" id="KW-1185">Reference proteome</keyword>